<dbReference type="Gene3D" id="3.90.1010.10">
    <property type="match status" value="1"/>
</dbReference>
<dbReference type="NCBIfam" id="TIGR03419">
    <property type="entry name" value="NifU_clost"/>
    <property type="match status" value="1"/>
</dbReference>
<evidence type="ECO:0000259" key="1">
    <source>
        <dbReference type="Pfam" id="PF01592"/>
    </source>
</evidence>
<dbReference type="EMBL" id="DMZY01000215">
    <property type="protein sequence ID" value="HAV92971.1"/>
    <property type="molecule type" value="Genomic_DNA"/>
</dbReference>
<comment type="caution">
    <text evidence="2">The sequence shown here is derived from an EMBL/GenBank/DDBJ whole genome shotgun (WGS) entry which is preliminary data.</text>
</comment>
<gene>
    <name evidence="2" type="primary">nifU</name>
    <name evidence="2" type="ORF">DCW38_07330</name>
</gene>
<dbReference type="InterPro" id="IPR002871">
    <property type="entry name" value="NIF_FeS_clus_asmbl_NifU_N"/>
</dbReference>
<dbReference type="PANTHER" id="PTHR10093">
    <property type="entry name" value="IRON-SULFUR CLUSTER ASSEMBLY ENZYME NIFU HOMOLOG"/>
    <property type="match status" value="1"/>
</dbReference>
<dbReference type="GO" id="GO:0051536">
    <property type="term" value="F:iron-sulfur cluster binding"/>
    <property type="evidence" value="ECO:0007669"/>
    <property type="project" value="InterPro"/>
</dbReference>
<evidence type="ECO:0000313" key="3">
    <source>
        <dbReference type="Proteomes" id="UP000264062"/>
    </source>
</evidence>
<sequence length="130" mass="14347">MYSQTVMDHFRNPHNVGKMENPSGVGKVGNPQCGDEMIIYIKVENNVITDVSFETFGCVAAIASSSMTTDLIKGKTIEEALALSNKEVADKLGGLPPLKMHCSVLAEDGIKMAIEDYRKREEEKKNEQKI</sequence>
<dbReference type="InterPro" id="IPR017787">
    <property type="entry name" value="NIF_FeS_clus_asmbl_NifU-like"/>
</dbReference>
<dbReference type="Proteomes" id="UP000264062">
    <property type="component" value="Unassembled WGS sequence"/>
</dbReference>
<dbReference type="GO" id="GO:0016226">
    <property type="term" value="P:iron-sulfur cluster assembly"/>
    <property type="evidence" value="ECO:0007669"/>
    <property type="project" value="InterPro"/>
</dbReference>
<dbReference type="CDD" id="cd06664">
    <property type="entry name" value="IscU_like"/>
    <property type="match status" value="1"/>
</dbReference>
<feature type="domain" description="NIF system FeS cluster assembly NifU N-terminal" evidence="1">
    <location>
        <begin position="1"/>
        <end position="122"/>
    </location>
</feature>
<reference evidence="2 3" key="1">
    <citation type="journal article" date="2018" name="Nat. Biotechnol.">
        <title>A standardized bacterial taxonomy based on genome phylogeny substantially revises the tree of life.</title>
        <authorList>
            <person name="Parks D.H."/>
            <person name="Chuvochina M."/>
            <person name="Waite D.W."/>
            <person name="Rinke C."/>
            <person name="Skarshewski A."/>
            <person name="Chaumeil P.A."/>
            <person name="Hugenholtz P."/>
        </authorList>
    </citation>
    <scope>NUCLEOTIDE SEQUENCE [LARGE SCALE GENOMIC DNA]</scope>
    <source>
        <strain evidence="2">UBA9956</strain>
    </source>
</reference>
<name>A0A350HBQ5_UNCW3</name>
<evidence type="ECO:0000313" key="2">
    <source>
        <dbReference type="EMBL" id="HAV92971.1"/>
    </source>
</evidence>
<accession>A0A350HBQ5</accession>
<organism evidence="2 3">
    <name type="scientific">candidate division WOR-3 bacterium</name>
    <dbReference type="NCBI Taxonomy" id="2052148"/>
    <lineage>
        <taxon>Bacteria</taxon>
        <taxon>Bacteria division WOR-3</taxon>
    </lineage>
</organism>
<protein>
    <submittedName>
        <fullName evidence="2">Fe-S cluster assembly scaffold protein NifU</fullName>
    </submittedName>
</protein>
<dbReference type="GO" id="GO:0005506">
    <property type="term" value="F:iron ion binding"/>
    <property type="evidence" value="ECO:0007669"/>
    <property type="project" value="InterPro"/>
</dbReference>
<dbReference type="Pfam" id="PF01592">
    <property type="entry name" value="NifU_N"/>
    <property type="match status" value="1"/>
</dbReference>
<dbReference type="AlphaFoldDB" id="A0A350HBQ5"/>
<dbReference type="SUPFAM" id="SSF82649">
    <property type="entry name" value="SufE/NifU"/>
    <property type="match status" value="1"/>
</dbReference>
<proteinExistence type="predicted"/>